<reference evidence="6" key="1">
    <citation type="journal article" date="2020" name="Phytopathology">
        <title>Genome sequence of the chestnut blight fungus Cryphonectria parasitica EP155: A fundamental resource for an archetypical invasive plant pathogen.</title>
        <authorList>
            <person name="Crouch J.A."/>
            <person name="Dawe A."/>
            <person name="Aerts A."/>
            <person name="Barry K."/>
            <person name="Churchill A.C.L."/>
            <person name="Grimwood J."/>
            <person name="Hillman B."/>
            <person name="Milgroom M.G."/>
            <person name="Pangilinan J."/>
            <person name="Smith M."/>
            <person name="Salamov A."/>
            <person name="Schmutz J."/>
            <person name="Yadav J."/>
            <person name="Grigoriev I.V."/>
            <person name="Nuss D."/>
        </authorList>
    </citation>
    <scope>NUCLEOTIDE SEQUENCE</scope>
    <source>
        <strain evidence="6">EP155</strain>
    </source>
</reference>
<evidence type="ECO:0000256" key="4">
    <source>
        <dbReference type="ARBA" id="ARBA00029904"/>
    </source>
</evidence>
<dbReference type="PANTHER" id="PTHR21681">
    <property type="entry name" value="EUKARYOTIC TRANSLATION INITIATION FACTOR 3 SUBUNIT J"/>
    <property type="match status" value="1"/>
</dbReference>
<comment type="caution">
    <text evidence="6">The sequence shown here is derived from an EMBL/GenBank/DDBJ whole genome shotgun (WGS) entry which is preliminary data.</text>
</comment>
<evidence type="ECO:0000256" key="1">
    <source>
        <dbReference type="ARBA" id="ARBA00022490"/>
    </source>
</evidence>
<gene>
    <name evidence="6" type="ORF">M406DRAFT_321516</name>
</gene>
<evidence type="ECO:0000313" key="6">
    <source>
        <dbReference type="EMBL" id="KAF3767267.1"/>
    </source>
</evidence>
<dbReference type="AlphaFoldDB" id="A0A9P5CR85"/>
<dbReference type="GO" id="GO:0003743">
    <property type="term" value="F:translation initiation factor activity"/>
    <property type="evidence" value="ECO:0007669"/>
    <property type="project" value="UniProtKB-KW"/>
</dbReference>
<keyword evidence="7" id="KW-1185">Reference proteome</keyword>
<dbReference type="OrthoDB" id="20381at2759"/>
<evidence type="ECO:0000313" key="7">
    <source>
        <dbReference type="Proteomes" id="UP000803844"/>
    </source>
</evidence>
<keyword evidence="2 6" id="KW-0396">Initiation factor</keyword>
<sequence>MPLFDPKTKSQFETLREVIAPIIAGNSKKPQYALFMVEFVKALSKEMQSDQIKKVASALTTLSNERMKEEKANAGGGKKTKAAKTKTTLAIARPSVTDTTAYDEETFGDDDFM</sequence>
<dbReference type="InterPro" id="IPR023194">
    <property type="entry name" value="eIF3-like_dom_sf"/>
</dbReference>
<evidence type="ECO:0000256" key="5">
    <source>
        <dbReference type="SAM" id="MobiDB-lite"/>
    </source>
</evidence>
<name>A0A9P5CR85_CRYP1</name>
<feature type="region of interest" description="Disordered" evidence="5">
    <location>
        <begin position="66"/>
        <end position="86"/>
    </location>
</feature>
<accession>A0A9P5CR85</accession>
<dbReference type="Proteomes" id="UP000803844">
    <property type="component" value="Unassembled WGS sequence"/>
</dbReference>
<evidence type="ECO:0000256" key="3">
    <source>
        <dbReference type="ARBA" id="ARBA00022917"/>
    </source>
</evidence>
<protein>
    <recommendedName>
        <fullName evidence="4">Eukaryotic translation initiation factor 3 30 kDa subunit</fullName>
    </recommendedName>
</protein>
<dbReference type="RefSeq" id="XP_040778228.1">
    <property type="nucleotide sequence ID" value="XM_040919518.1"/>
</dbReference>
<dbReference type="Pfam" id="PF08597">
    <property type="entry name" value="eIF3_subunit"/>
    <property type="match status" value="1"/>
</dbReference>
<dbReference type="InterPro" id="IPR013906">
    <property type="entry name" value="eIF3j"/>
</dbReference>
<keyword evidence="3" id="KW-0648">Protein biosynthesis</keyword>
<dbReference type="GO" id="GO:0005852">
    <property type="term" value="C:eukaryotic translation initiation factor 3 complex"/>
    <property type="evidence" value="ECO:0007669"/>
    <property type="project" value="InterPro"/>
</dbReference>
<organism evidence="6 7">
    <name type="scientific">Cryphonectria parasitica (strain ATCC 38755 / EP155)</name>
    <dbReference type="NCBI Taxonomy" id="660469"/>
    <lineage>
        <taxon>Eukaryota</taxon>
        <taxon>Fungi</taxon>
        <taxon>Dikarya</taxon>
        <taxon>Ascomycota</taxon>
        <taxon>Pezizomycotina</taxon>
        <taxon>Sordariomycetes</taxon>
        <taxon>Sordariomycetidae</taxon>
        <taxon>Diaporthales</taxon>
        <taxon>Cryphonectriaceae</taxon>
        <taxon>Cryphonectria-Endothia species complex</taxon>
        <taxon>Cryphonectria</taxon>
    </lineage>
</organism>
<dbReference type="EMBL" id="MU032346">
    <property type="protein sequence ID" value="KAF3767267.1"/>
    <property type="molecule type" value="Genomic_DNA"/>
</dbReference>
<dbReference type="PANTHER" id="PTHR21681:SF0">
    <property type="entry name" value="EUKARYOTIC TRANSLATION INITIATION FACTOR 3 SUBUNIT J"/>
    <property type="match status" value="1"/>
</dbReference>
<evidence type="ECO:0000256" key="2">
    <source>
        <dbReference type="ARBA" id="ARBA00022540"/>
    </source>
</evidence>
<proteinExistence type="predicted"/>
<keyword evidence="1" id="KW-0963">Cytoplasm</keyword>
<dbReference type="GeneID" id="63836647"/>
<dbReference type="Gene3D" id="1.10.246.60">
    <property type="entry name" value="Eukaryotic translation initiation factor 3 like domains"/>
    <property type="match status" value="1"/>
</dbReference>